<accession>A0A699TM54</accession>
<dbReference type="AlphaFoldDB" id="A0A699TM54"/>
<dbReference type="EMBL" id="BKCJ011255608">
    <property type="protein sequence ID" value="GFD10910.1"/>
    <property type="molecule type" value="Genomic_DNA"/>
</dbReference>
<evidence type="ECO:0000256" key="1">
    <source>
        <dbReference type="SAM" id="MobiDB-lite"/>
    </source>
</evidence>
<reference evidence="2" key="1">
    <citation type="journal article" date="2019" name="Sci. Rep.">
        <title>Draft genome of Tanacetum cinerariifolium, the natural source of mosquito coil.</title>
        <authorList>
            <person name="Yamashiro T."/>
            <person name="Shiraishi A."/>
            <person name="Satake H."/>
            <person name="Nakayama K."/>
        </authorList>
    </citation>
    <scope>NUCLEOTIDE SEQUENCE</scope>
</reference>
<feature type="region of interest" description="Disordered" evidence="1">
    <location>
        <begin position="1"/>
        <end position="63"/>
    </location>
</feature>
<organism evidence="2">
    <name type="scientific">Tanacetum cinerariifolium</name>
    <name type="common">Dalmatian daisy</name>
    <name type="synonym">Chrysanthemum cinerariifolium</name>
    <dbReference type="NCBI Taxonomy" id="118510"/>
    <lineage>
        <taxon>Eukaryota</taxon>
        <taxon>Viridiplantae</taxon>
        <taxon>Streptophyta</taxon>
        <taxon>Embryophyta</taxon>
        <taxon>Tracheophyta</taxon>
        <taxon>Spermatophyta</taxon>
        <taxon>Magnoliopsida</taxon>
        <taxon>eudicotyledons</taxon>
        <taxon>Gunneridae</taxon>
        <taxon>Pentapetalae</taxon>
        <taxon>asterids</taxon>
        <taxon>campanulids</taxon>
        <taxon>Asterales</taxon>
        <taxon>Asteraceae</taxon>
        <taxon>Asteroideae</taxon>
        <taxon>Anthemideae</taxon>
        <taxon>Anthemidinae</taxon>
        <taxon>Tanacetum</taxon>
    </lineage>
</organism>
<feature type="compositionally biased region" description="Polar residues" evidence="1">
    <location>
        <begin position="49"/>
        <end position="59"/>
    </location>
</feature>
<proteinExistence type="predicted"/>
<gene>
    <name evidence="2" type="ORF">Tci_882879</name>
</gene>
<evidence type="ECO:0000313" key="2">
    <source>
        <dbReference type="EMBL" id="GFD10910.1"/>
    </source>
</evidence>
<sequence length="137" mass="15523">MGKGLEVPTDTHHTPVVTQPSSSQPQKKQKSKRKQRKETEVPHIEPQTEESVPTPSNDPLPSVEDRMQLSELMELCTKLSDKEFCSAMASAIICLATNQKFNFSKYILDNMVKNLEARVKFFMFSKICPSVCESSTW</sequence>
<protein>
    <submittedName>
        <fullName evidence="2">Uncharacterized protein</fullName>
    </submittedName>
</protein>
<comment type="caution">
    <text evidence="2">The sequence shown here is derived from an EMBL/GenBank/DDBJ whole genome shotgun (WGS) entry which is preliminary data.</text>
</comment>
<feature type="compositionally biased region" description="Low complexity" evidence="1">
    <location>
        <begin position="14"/>
        <end position="26"/>
    </location>
</feature>
<feature type="compositionally biased region" description="Basic residues" evidence="1">
    <location>
        <begin position="27"/>
        <end position="36"/>
    </location>
</feature>
<name>A0A699TM54_TANCI</name>